<accession>A0A3B0QA21</accession>
<evidence type="ECO:0000259" key="1">
    <source>
        <dbReference type="Pfam" id="PF00370"/>
    </source>
</evidence>
<feature type="domain" description="Carbohydrate kinase FGGY N-terminal" evidence="1">
    <location>
        <begin position="5"/>
        <end position="44"/>
    </location>
</feature>
<name>A0A3B0QA21_9BACT</name>
<gene>
    <name evidence="2" type="primary">glpK_1</name>
    <name evidence="2" type="ORF">NCTC10132_00418</name>
</gene>
<dbReference type="GO" id="GO:0005975">
    <property type="term" value="P:carbohydrate metabolic process"/>
    <property type="evidence" value="ECO:0007669"/>
    <property type="project" value="InterPro"/>
</dbReference>
<dbReference type="GO" id="GO:0004370">
    <property type="term" value="F:glycerol kinase activity"/>
    <property type="evidence" value="ECO:0007669"/>
    <property type="project" value="UniProtKB-EC"/>
</dbReference>
<dbReference type="KEGG" id="medw:NCTC10132_00418"/>
<dbReference type="EC" id="2.7.1.30" evidence="2"/>
<evidence type="ECO:0000313" key="2">
    <source>
        <dbReference type="EMBL" id="SYV97061.1"/>
    </source>
</evidence>
<dbReference type="EMBL" id="LS991951">
    <property type="protein sequence ID" value="SYV97061.1"/>
    <property type="molecule type" value="Genomic_DNA"/>
</dbReference>
<keyword evidence="2" id="KW-0418">Kinase</keyword>
<keyword evidence="2" id="KW-0808">Transferase</keyword>
<feature type="non-terminal residue" evidence="2">
    <location>
        <position position="44"/>
    </location>
</feature>
<dbReference type="SUPFAM" id="SSF53067">
    <property type="entry name" value="Actin-like ATPase domain"/>
    <property type="match status" value="1"/>
</dbReference>
<protein>
    <submittedName>
        <fullName evidence="2">Glycerol kinase</fullName>
        <ecNumber evidence="2">2.7.1.30</ecNumber>
    </submittedName>
</protein>
<dbReference type="InterPro" id="IPR018484">
    <property type="entry name" value="FGGY_N"/>
</dbReference>
<sequence length="44" mass="4871">MKDKYVITLDSGTTSCRTLVVNHAGEIVASSQTEFTQHFPKSGW</sequence>
<dbReference type="Proteomes" id="UP000257559">
    <property type="component" value="Chromosome"/>
</dbReference>
<dbReference type="InterPro" id="IPR043129">
    <property type="entry name" value="ATPase_NBD"/>
</dbReference>
<dbReference type="Pfam" id="PF00370">
    <property type="entry name" value="FGGY_N"/>
    <property type="match status" value="1"/>
</dbReference>
<reference evidence="3" key="1">
    <citation type="submission" date="2018-06" db="EMBL/GenBank/DDBJ databases">
        <authorList>
            <consortium name="Pathogen Informatics"/>
        </authorList>
    </citation>
    <scope>NUCLEOTIDE SEQUENCE [LARGE SCALE GENOMIC DNA]</scope>
    <source>
        <strain evidence="3">NCTC10132</strain>
    </source>
</reference>
<keyword evidence="3" id="KW-1185">Reference proteome</keyword>
<organism evidence="2 3">
    <name type="scientific">Mycoplasmopsis edwardii</name>
    <dbReference type="NCBI Taxonomy" id="53558"/>
    <lineage>
        <taxon>Bacteria</taxon>
        <taxon>Bacillati</taxon>
        <taxon>Mycoplasmatota</taxon>
        <taxon>Mycoplasmoidales</taxon>
        <taxon>Metamycoplasmataceae</taxon>
        <taxon>Mycoplasmopsis</taxon>
    </lineage>
</organism>
<evidence type="ECO:0000313" key="3">
    <source>
        <dbReference type="Proteomes" id="UP000257559"/>
    </source>
</evidence>
<dbReference type="AlphaFoldDB" id="A0A3B0QA21"/>
<dbReference type="Gene3D" id="3.30.420.40">
    <property type="match status" value="1"/>
</dbReference>
<proteinExistence type="predicted"/>